<dbReference type="InterPro" id="IPR045214">
    <property type="entry name" value="Surf1/Surf4"/>
</dbReference>
<feature type="transmembrane region" description="Helical" evidence="6">
    <location>
        <begin position="213"/>
        <end position="232"/>
    </location>
</feature>
<comment type="caution">
    <text evidence="7">The sequence shown here is derived from an EMBL/GenBank/DDBJ whole genome shotgun (WGS) entry which is preliminary data.</text>
</comment>
<evidence type="ECO:0000256" key="5">
    <source>
        <dbReference type="ARBA" id="ARBA00023136"/>
    </source>
</evidence>
<comment type="subcellular location">
    <subcellularLocation>
        <location evidence="6">Cell membrane</location>
        <topology evidence="6">Multi-pass membrane protein</topology>
    </subcellularLocation>
    <subcellularLocation>
        <location evidence="1">Membrane</location>
    </subcellularLocation>
</comment>
<keyword evidence="8" id="KW-1185">Reference proteome</keyword>
<gene>
    <name evidence="7" type="ORF">EOE65_05815</name>
</gene>
<feature type="transmembrane region" description="Helical" evidence="6">
    <location>
        <begin position="21"/>
        <end position="42"/>
    </location>
</feature>
<evidence type="ECO:0000256" key="6">
    <source>
        <dbReference type="RuleBase" id="RU363076"/>
    </source>
</evidence>
<comment type="similarity">
    <text evidence="2 6">Belongs to the SURF1 family.</text>
</comment>
<keyword evidence="4 6" id="KW-1133">Transmembrane helix</keyword>
<keyword evidence="3 6" id="KW-0812">Transmembrane</keyword>
<dbReference type="PANTHER" id="PTHR23427:SF2">
    <property type="entry name" value="SURFEIT LOCUS PROTEIN 1"/>
    <property type="match status" value="1"/>
</dbReference>
<dbReference type="PROSITE" id="PS50895">
    <property type="entry name" value="SURF1"/>
    <property type="match status" value="1"/>
</dbReference>
<dbReference type="PANTHER" id="PTHR23427">
    <property type="entry name" value="SURFEIT LOCUS PROTEIN"/>
    <property type="match status" value="1"/>
</dbReference>
<dbReference type="GO" id="GO:0005886">
    <property type="term" value="C:plasma membrane"/>
    <property type="evidence" value="ECO:0007669"/>
    <property type="project" value="UniProtKB-SubCell"/>
</dbReference>
<dbReference type="RefSeq" id="WP_127693355.1">
    <property type="nucleotide sequence ID" value="NZ_SACQ01000002.1"/>
</dbReference>
<sequence>MGYLRYQIAFSKDAKRTGFKFAVLSQGVLIVALLASLGVWQLERATEKAQMLNRFEQAPMTRQDSRYWTRYANVTLSGHFLPDFFLLDNRTRHGASGYEVIAVMRTSTEYQLVNLGWTKAPLHREQLPEISLPAGELTLTARADRPSDHLVLGADHWAVGWPKRIQQVDIERIESQLDIALSPWLARASEAVVANTIPNWQPVVLPPERHQGYAVQWFGLAVVWCIGSIYWLRALSAREEHHEKP</sequence>
<keyword evidence="6" id="KW-1003">Cell membrane</keyword>
<protein>
    <recommendedName>
        <fullName evidence="6">SURF1-like protein</fullName>
    </recommendedName>
</protein>
<accession>A0A437QAG3</accession>
<evidence type="ECO:0000256" key="1">
    <source>
        <dbReference type="ARBA" id="ARBA00004370"/>
    </source>
</evidence>
<dbReference type="EMBL" id="SACQ01000002">
    <property type="protein sequence ID" value="RVU31496.1"/>
    <property type="molecule type" value="Genomic_DNA"/>
</dbReference>
<dbReference type="InterPro" id="IPR002994">
    <property type="entry name" value="Surf1/Shy1"/>
</dbReference>
<evidence type="ECO:0000256" key="2">
    <source>
        <dbReference type="ARBA" id="ARBA00007165"/>
    </source>
</evidence>
<evidence type="ECO:0000256" key="3">
    <source>
        <dbReference type="ARBA" id="ARBA00022692"/>
    </source>
</evidence>
<proteinExistence type="inferred from homology"/>
<dbReference type="CDD" id="cd06662">
    <property type="entry name" value="SURF1"/>
    <property type="match status" value="1"/>
</dbReference>
<evidence type="ECO:0000313" key="7">
    <source>
        <dbReference type="EMBL" id="RVU31496.1"/>
    </source>
</evidence>
<reference evidence="7 8" key="1">
    <citation type="submission" date="2019-01" db="EMBL/GenBank/DDBJ databases">
        <authorList>
            <person name="Chen W.-M."/>
        </authorList>
    </citation>
    <scope>NUCLEOTIDE SEQUENCE [LARGE SCALE GENOMIC DNA]</scope>
    <source>
        <strain evidence="7 8">HPM-16</strain>
    </source>
</reference>
<evidence type="ECO:0000313" key="8">
    <source>
        <dbReference type="Proteomes" id="UP000282818"/>
    </source>
</evidence>
<keyword evidence="5 6" id="KW-0472">Membrane</keyword>
<organism evidence="7 8">
    <name type="scientific">Neptunomonas marina</name>
    <dbReference type="NCBI Taxonomy" id="1815562"/>
    <lineage>
        <taxon>Bacteria</taxon>
        <taxon>Pseudomonadati</taxon>
        <taxon>Pseudomonadota</taxon>
        <taxon>Gammaproteobacteria</taxon>
        <taxon>Oceanospirillales</taxon>
        <taxon>Oceanospirillaceae</taxon>
        <taxon>Neptunomonas</taxon>
    </lineage>
</organism>
<name>A0A437QAG3_9GAMM</name>
<evidence type="ECO:0000256" key="4">
    <source>
        <dbReference type="ARBA" id="ARBA00022989"/>
    </source>
</evidence>
<dbReference type="Proteomes" id="UP000282818">
    <property type="component" value="Unassembled WGS sequence"/>
</dbReference>
<dbReference type="Pfam" id="PF02104">
    <property type="entry name" value="SURF1"/>
    <property type="match status" value="1"/>
</dbReference>
<dbReference type="AlphaFoldDB" id="A0A437QAG3"/>